<dbReference type="Proteomes" id="UP000799324">
    <property type="component" value="Unassembled WGS sequence"/>
</dbReference>
<protein>
    <submittedName>
        <fullName evidence="1">Uncharacterized protein</fullName>
    </submittedName>
</protein>
<evidence type="ECO:0000313" key="1">
    <source>
        <dbReference type="EMBL" id="KAF2653616.1"/>
    </source>
</evidence>
<sequence length="173" mass="19726">MARTCRQVRQELLSRCYASFGLWEAQFHFKRNEWQSIRSNWLTEPHSSWSPGPGAIKRVALHLKIWVPVSALPPYVYVGQHTSNIIIKLGCNIAASKVDSSSRIPVHDHCVLRVGKERDPLRVQEDVVKKLREIIGRKEDGPPAFSIDDWREVIECAKHAMLARCPGTKTVFS</sequence>
<reference evidence="1" key="1">
    <citation type="journal article" date="2020" name="Stud. Mycol.">
        <title>101 Dothideomycetes genomes: a test case for predicting lifestyles and emergence of pathogens.</title>
        <authorList>
            <person name="Haridas S."/>
            <person name="Albert R."/>
            <person name="Binder M."/>
            <person name="Bloem J."/>
            <person name="Labutti K."/>
            <person name="Salamov A."/>
            <person name="Andreopoulos B."/>
            <person name="Baker S."/>
            <person name="Barry K."/>
            <person name="Bills G."/>
            <person name="Bluhm B."/>
            <person name="Cannon C."/>
            <person name="Castanera R."/>
            <person name="Culley D."/>
            <person name="Daum C."/>
            <person name="Ezra D."/>
            <person name="Gonzalez J."/>
            <person name="Henrissat B."/>
            <person name="Kuo A."/>
            <person name="Liang C."/>
            <person name="Lipzen A."/>
            <person name="Lutzoni F."/>
            <person name="Magnuson J."/>
            <person name="Mondo S."/>
            <person name="Nolan M."/>
            <person name="Ohm R."/>
            <person name="Pangilinan J."/>
            <person name="Park H.-J."/>
            <person name="Ramirez L."/>
            <person name="Alfaro M."/>
            <person name="Sun H."/>
            <person name="Tritt A."/>
            <person name="Yoshinaga Y."/>
            <person name="Zwiers L.-H."/>
            <person name="Turgeon B."/>
            <person name="Goodwin S."/>
            <person name="Spatafora J."/>
            <person name="Crous P."/>
            <person name="Grigoriev I."/>
        </authorList>
    </citation>
    <scope>NUCLEOTIDE SEQUENCE</scope>
    <source>
        <strain evidence="1">CBS 122681</strain>
    </source>
</reference>
<proteinExistence type="predicted"/>
<keyword evidence="2" id="KW-1185">Reference proteome</keyword>
<name>A0A6A6T164_9PLEO</name>
<dbReference type="EMBL" id="MU004378">
    <property type="protein sequence ID" value="KAF2653616.1"/>
    <property type="molecule type" value="Genomic_DNA"/>
</dbReference>
<evidence type="ECO:0000313" key="2">
    <source>
        <dbReference type="Proteomes" id="UP000799324"/>
    </source>
</evidence>
<organism evidence="1 2">
    <name type="scientific">Lophiostoma macrostomum CBS 122681</name>
    <dbReference type="NCBI Taxonomy" id="1314788"/>
    <lineage>
        <taxon>Eukaryota</taxon>
        <taxon>Fungi</taxon>
        <taxon>Dikarya</taxon>
        <taxon>Ascomycota</taxon>
        <taxon>Pezizomycotina</taxon>
        <taxon>Dothideomycetes</taxon>
        <taxon>Pleosporomycetidae</taxon>
        <taxon>Pleosporales</taxon>
        <taxon>Lophiostomataceae</taxon>
        <taxon>Lophiostoma</taxon>
    </lineage>
</organism>
<accession>A0A6A6T164</accession>
<dbReference type="AlphaFoldDB" id="A0A6A6T164"/>
<gene>
    <name evidence="1" type="ORF">K491DRAFT_510105</name>
</gene>